<dbReference type="InterPro" id="IPR032466">
    <property type="entry name" value="Metal_Hydrolase"/>
</dbReference>
<dbReference type="PIRSF" id="PIRSF038971">
    <property type="entry name" value="PhnM"/>
    <property type="match status" value="1"/>
</dbReference>
<keyword evidence="3" id="KW-1185">Reference proteome</keyword>
<feature type="domain" description="Amidohydrolase-related" evidence="1">
    <location>
        <begin position="238"/>
        <end position="379"/>
    </location>
</feature>
<dbReference type="NCBIfam" id="NF011984">
    <property type="entry name" value="PRK15446.1-5"/>
    <property type="match status" value="1"/>
</dbReference>
<dbReference type="NCBIfam" id="TIGR02318">
    <property type="entry name" value="phosphono_phnM"/>
    <property type="match status" value="1"/>
</dbReference>
<dbReference type="RefSeq" id="WP_347702744.1">
    <property type="nucleotide sequence ID" value="NZ_JBDPZD010000001.1"/>
</dbReference>
<dbReference type="PANTHER" id="PTHR43135:SF3">
    <property type="entry name" value="ALPHA-D-RIBOSE 1-METHYLPHOSPHONATE 5-TRIPHOSPHATE DIPHOSPHATASE"/>
    <property type="match status" value="1"/>
</dbReference>
<dbReference type="SUPFAM" id="SSF51556">
    <property type="entry name" value="Metallo-dependent hydrolases"/>
    <property type="match status" value="1"/>
</dbReference>
<dbReference type="NCBIfam" id="NF011990">
    <property type="entry name" value="PRK15446.2-6"/>
    <property type="match status" value="1"/>
</dbReference>
<evidence type="ECO:0000313" key="3">
    <source>
        <dbReference type="Proteomes" id="UP001495147"/>
    </source>
</evidence>
<dbReference type="EMBL" id="JBDPZD010000001">
    <property type="protein sequence ID" value="MEO3689904.1"/>
    <property type="molecule type" value="Genomic_DNA"/>
</dbReference>
<dbReference type="InterPro" id="IPR011059">
    <property type="entry name" value="Metal-dep_hydrolase_composite"/>
</dbReference>
<sequence length="380" mass="41275">MAEHLFTNARVVLGDAVLPCGSVLVRDGLIAEIDSRRSHAPGAQDLDGDLLLPGLVEVHTDNLERHVMPRPKVYFPLRSALQSHDAELAACGITTVFDAIGVGDPYDEGFRSKDQSGLLGLLDSLEAAGLLRSQHLVHIRCELPAPNALQLFEPFAGHRRVQLISLMDHTPGQRQWTDVSHARTYYTGKKGWSDDKFEREMQLAPLRQAQYAGPHRSWMTNYAHRHGIALATHDDTTPEHVDEALKLGASMSEFPTTLAAARHAHSKGLKTIAGAPNVVRGGSHSGNVAAAELAREGVLDGLSSDYVPGSLLQAAWTLHRDHGFGLAQSVHVVSRGPAEAAQLTDRGRIEPGLRADLLRVRELDGQPVVREVFVGGRRVA</sequence>
<dbReference type="InterPro" id="IPR051781">
    <property type="entry name" value="Metallo-dep_Hydrolase"/>
</dbReference>
<evidence type="ECO:0000313" key="2">
    <source>
        <dbReference type="EMBL" id="MEO3689904.1"/>
    </source>
</evidence>
<dbReference type="Proteomes" id="UP001495147">
    <property type="component" value="Unassembled WGS sequence"/>
</dbReference>
<organism evidence="2 3">
    <name type="scientific">Roseateles paludis</name>
    <dbReference type="NCBI Taxonomy" id="3145238"/>
    <lineage>
        <taxon>Bacteria</taxon>
        <taxon>Pseudomonadati</taxon>
        <taxon>Pseudomonadota</taxon>
        <taxon>Betaproteobacteria</taxon>
        <taxon>Burkholderiales</taxon>
        <taxon>Sphaerotilaceae</taxon>
        <taxon>Roseateles</taxon>
    </lineage>
</organism>
<name>A0ABV0FXS8_9BURK</name>
<accession>A0ABV0FXS8</accession>
<dbReference type="InterPro" id="IPR006680">
    <property type="entry name" value="Amidohydro-rel"/>
</dbReference>
<evidence type="ECO:0000259" key="1">
    <source>
        <dbReference type="Pfam" id="PF01979"/>
    </source>
</evidence>
<dbReference type="Gene3D" id="2.30.40.10">
    <property type="entry name" value="Urease, subunit C, domain 1"/>
    <property type="match status" value="2"/>
</dbReference>
<dbReference type="Gene3D" id="3.20.20.140">
    <property type="entry name" value="Metal-dependent hydrolases"/>
    <property type="match status" value="2"/>
</dbReference>
<protein>
    <submittedName>
        <fullName evidence="2">Alpha-D-ribose 1-methylphosphonate 5-triphosphate diphosphatase</fullName>
        <ecNumber evidence="2">3.6.1.63</ecNumber>
    </submittedName>
</protein>
<proteinExistence type="predicted"/>
<keyword evidence="2" id="KW-0378">Hydrolase</keyword>
<dbReference type="PANTHER" id="PTHR43135">
    <property type="entry name" value="ALPHA-D-RIBOSE 1-METHYLPHOSPHONATE 5-TRIPHOSPHATE DIPHOSPHATASE"/>
    <property type="match status" value="1"/>
</dbReference>
<dbReference type="EC" id="3.6.1.63" evidence="2"/>
<dbReference type="NCBIfam" id="NF011987">
    <property type="entry name" value="PRK15446.2-3"/>
    <property type="match status" value="1"/>
</dbReference>
<gene>
    <name evidence="2" type="ORF">ABDJ85_00385</name>
</gene>
<reference evidence="2 3" key="1">
    <citation type="submission" date="2024-05" db="EMBL/GenBank/DDBJ databases">
        <title>Roseateles sp. DJS-2-20 16S ribosomal RNA gene Genome sequencing and assembly.</title>
        <authorList>
            <person name="Woo H."/>
        </authorList>
    </citation>
    <scope>NUCLEOTIDE SEQUENCE [LARGE SCALE GENOMIC DNA]</scope>
    <source>
        <strain evidence="2 3">DJS-2-20</strain>
    </source>
</reference>
<dbReference type="GO" id="GO:0016787">
    <property type="term" value="F:hydrolase activity"/>
    <property type="evidence" value="ECO:0007669"/>
    <property type="project" value="UniProtKB-KW"/>
</dbReference>
<dbReference type="SUPFAM" id="SSF51338">
    <property type="entry name" value="Composite domain of metallo-dependent hydrolases"/>
    <property type="match status" value="1"/>
</dbReference>
<dbReference type="InterPro" id="IPR012696">
    <property type="entry name" value="PhnM"/>
</dbReference>
<comment type="caution">
    <text evidence="2">The sequence shown here is derived from an EMBL/GenBank/DDBJ whole genome shotgun (WGS) entry which is preliminary data.</text>
</comment>
<dbReference type="Pfam" id="PF01979">
    <property type="entry name" value="Amidohydro_1"/>
    <property type="match status" value="1"/>
</dbReference>
<dbReference type="NCBIfam" id="NF011981">
    <property type="entry name" value="PRK15446.1-2"/>
    <property type="match status" value="1"/>
</dbReference>